<proteinExistence type="predicted"/>
<dbReference type="EMBL" id="JACHGF010000002">
    <property type="protein sequence ID" value="MBB5283027.1"/>
    <property type="molecule type" value="Genomic_DNA"/>
</dbReference>
<name>A0A840TMN5_9BACT</name>
<evidence type="ECO:0000256" key="1">
    <source>
        <dbReference type="SAM" id="Phobius"/>
    </source>
</evidence>
<reference evidence="3 4" key="1">
    <citation type="submission" date="2020-08" db="EMBL/GenBank/DDBJ databases">
        <title>Genomic Encyclopedia of Type Strains, Phase IV (KMG-IV): sequencing the most valuable type-strain genomes for metagenomic binning, comparative biology and taxonomic classification.</title>
        <authorList>
            <person name="Goeker M."/>
        </authorList>
    </citation>
    <scope>NUCLEOTIDE SEQUENCE [LARGE SCALE GENOMIC DNA]</scope>
    <source>
        <strain evidence="3 4">DSM 105074</strain>
    </source>
</reference>
<keyword evidence="4" id="KW-1185">Reference proteome</keyword>
<keyword evidence="1" id="KW-1133">Transmembrane helix</keyword>
<keyword evidence="1" id="KW-0812">Transmembrane</keyword>
<gene>
    <name evidence="3" type="ORF">HNQ92_001153</name>
</gene>
<dbReference type="Proteomes" id="UP000557307">
    <property type="component" value="Unassembled WGS sequence"/>
</dbReference>
<feature type="transmembrane region" description="Helical" evidence="1">
    <location>
        <begin position="12"/>
        <end position="29"/>
    </location>
</feature>
<comment type="caution">
    <text evidence="3">The sequence shown here is derived from an EMBL/GenBank/DDBJ whole genome shotgun (WGS) entry which is preliminary data.</text>
</comment>
<dbReference type="AlphaFoldDB" id="A0A840TMN5"/>
<feature type="domain" description="Inner membrane protein YgaP-like transmembrane" evidence="2">
    <location>
        <begin position="1"/>
        <end position="66"/>
    </location>
</feature>
<dbReference type="Pfam" id="PF11127">
    <property type="entry name" value="YgaP-like_TM"/>
    <property type="match status" value="1"/>
</dbReference>
<accession>A0A840TMN5</accession>
<evidence type="ECO:0000313" key="4">
    <source>
        <dbReference type="Proteomes" id="UP000557307"/>
    </source>
</evidence>
<evidence type="ECO:0000259" key="2">
    <source>
        <dbReference type="Pfam" id="PF11127"/>
    </source>
</evidence>
<evidence type="ECO:0000313" key="3">
    <source>
        <dbReference type="EMBL" id="MBB5283027.1"/>
    </source>
</evidence>
<keyword evidence="1" id="KW-0472">Membrane</keyword>
<protein>
    <recommendedName>
        <fullName evidence="2">Inner membrane protein YgaP-like transmembrane domain-containing protein</fullName>
    </recommendedName>
</protein>
<sequence>MKANLSNPDRIWRIVLAVITVVLYATGVTTGLEGILVMVAGGILLLTSFVNYCPLYGLFGVSTKRKK</sequence>
<dbReference type="InterPro" id="IPR021309">
    <property type="entry name" value="YgaP-like_TM"/>
</dbReference>
<feature type="transmembrane region" description="Helical" evidence="1">
    <location>
        <begin position="35"/>
        <end position="59"/>
    </location>
</feature>
<organism evidence="3 4">
    <name type="scientific">Rhabdobacter roseus</name>
    <dbReference type="NCBI Taxonomy" id="1655419"/>
    <lineage>
        <taxon>Bacteria</taxon>
        <taxon>Pseudomonadati</taxon>
        <taxon>Bacteroidota</taxon>
        <taxon>Cytophagia</taxon>
        <taxon>Cytophagales</taxon>
        <taxon>Cytophagaceae</taxon>
        <taxon>Rhabdobacter</taxon>
    </lineage>
</organism>
<dbReference type="RefSeq" id="WP_184172072.1">
    <property type="nucleotide sequence ID" value="NZ_JACHGF010000002.1"/>
</dbReference>